<evidence type="ECO:0000256" key="4">
    <source>
        <dbReference type="ARBA" id="ARBA00022801"/>
    </source>
</evidence>
<gene>
    <name evidence="6" type="ORF">HaLaN_25312</name>
</gene>
<dbReference type="Pfam" id="PF05577">
    <property type="entry name" value="Peptidase_S28"/>
    <property type="match status" value="1"/>
</dbReference>
<proteinExistence type="inferred from homology"/>
<keyword evidence="5" id="KW-0325">Glycoprotein</keyword>
<evidence type="ECO:0000256" key="3">
    <source>
        <dbReference type="ARBA" id="ARBA00022729"/>
    </source>
</evidence>
<dbReference type="GO" id="GO:0008239">
    <property type="term" value="F:dipeptidyl-peptidase activity"/>
    <property type="evidence" value="ECO:0007669"/>
    <property type="project" value="TreeGrafter"/>
</dbReference>
<feature type="non-terminal residue" evidence="6">
    <location>
        <position position="168"/>
    </location>
</feature>
<keyword evidence="4" id="KW-0378">Hydrolase</keyword>
<organism evidence="6 7">
    <name type="scientific">Haematococcus lacustris</name>
    <name type="common">Green alga</name>
    <name type="synonym">Haematococcus pluvialis</name>
    <dbReference type="NCBI Taxonomy" id="44745"/>
    <lineage>
        <taxon>Eukaryota</taxon>
        <taxon>Viridiplantae</taxon>
        <taxon>Chlorophyta</taxon>
        <taxon>core chlorophytes</taxon>
        <taxon>Chlorophyceae</taxon>
        <taxon>CS clade</taxon>
        <taxon>Chlamydomonadales</taxon>
        <taxon>Haematococcaceae</taxon>
        <taxon>Haematococcus</taxon>
    </lineage>
</organism>
<dbReference type="Proteomes" id="UP000485058">
    <property type="component" value="Unassembled WGS sequence"/>
</dbReference>
<dbReference type="GO" id="GO:0070008">
    <property type="term" value="F:serine-type exopeptidase activity"/>
    <property type="evidence" value="ECO:0007669"/>
    <property type="project" value="InterPro"/>
</dbReference>
<sequence length="168" mass="18195">GPGDLNATTYSQRYFVCGEQRQPSANGLPGPIFLYLGNEADVTLYLNNTGLMWENAASFNALLVFAEHRYYGKSVPYGGQVRRHMRYLSAEQAMADYAELVAELKQEFNAPEAAVIGGAPRACAGNVRAGWKLLDSLGATQEGRTRISAAMRLCPDASLNSTDDVLGL</sequence>
<comment type="similarity">
    <text evidence="1">Belongs to the peptidase S28 family.</text>
</comment>
<accession>A0A6A0A3V3</accession>
<dbReference type="GO" id="GO:0006508">
    <property type="term" value="P:proteolysis"/>
    <property type="evidence" value="ECO:0007669"/>
    <property type="project" value="UniProtKB-KW"/>
</dbReference>
<evidence type="ECO:0000256" key="5">
    <source>
        <dbReference type="ARBA" id="ARBA00023180"/>
    </source>
</evidence>
<evidence type="ECO:0000313" key="6">
    <source>
        <dbReference type="EMBL" id="GFH27054.1"/>
    </source>
</evidence>
<reference evidence="6 7" key="1">
    <citation type="submission" date="2020-02" db="EMBL/GenBank/DDBJ databases">
        <title>Draft genome sequence of Haematococcus lacustris strain NIES-144.</title>
        <authorList>
            <person name="Morimoto D."/>
            <person name="Nakagawa S."/>
            <person name="Yoshida T."/>
            <person name="Sawayama S."/>
        </authorList>
    </citation>
    <scope>NUCLEOTIDE SEQUENCE [LARGE SCALE GENOMIC DNA]</scope>
    <source>
        <strain evidence="6 7">NIES-144</strain>
    </source>
</reference>
<name>A0A6A0A3V3_HAELA</name>
<keyword evidence="2" id="KW-0645">Protease</keyword>
<dbReference type="InterPro" id="IPR008758">
    <property type="entry name" value="Peptidase_S28"/>
</dbReference>
<dbReference type="InterPro" id="IPR029058">
    <property type="entry name" value="AB_hydrolase_fold"/>
</dbReference>
<protein>
    <submittedName>
        <fullName evidence="6">Uncharacterized protein</fullName>
    </submittedName>
</protein>
<dbReference type="PANTHER" id="PTHR11010:SF38">
    <property type="entry name" value="LYSOSOMAL PRO-X CARBOXYPEPTIDASE"/>
    <property type="match status" value="1"/>
</dbReference>
<dbReference type="AlphaFoldDB" id="A0A6A0A3V3"/>
<feature type="non-terminal residue" evidence="6">
    <location>
        <position position="1"/>
    </location>
</feature>
<keyword evidence="7" id="KW-1185">Reference proteome</keyword>
<evidence type="ECO:0000256" key="2">
    <source>
        <dbReference type="ARBA" id="ARBA00022670"/>
    </source>
</evidence>
<evidence type="ECO:0000256" key="1">
    <source>
        <dbReference type="ARBA" id="ARBA00011079"/>
    </source>
</evidence>
<dbReference type="EMBL" id="BLLF01003334">
    <property type="protein sequence ID" value="GFH27054.1"/>
    <property type="molecule type" value="Genomic_DNA"/>
</dbReference>
<comment type="caution">
    <text evidence="6">The sequence shown here is derived from an EMBL/GenBank/DDBJ whole genome shotgun (WGS) entry which is preliminary data.</text>
</comment>
<evidence type="ECO:0000313" key="7">
    <source>
        <dbReference type="Proteomes" id="UP000485058"/>
    </source>
</evidence>
<dbReference type="PANTHER" id="PTHR11010">
    <property type="entry name" value="PROTEASE S28 PRO-X CARBOXYPEPTIDASE-RELATED"/>
    <property type="match status" value="1"/>
</dbReference>
<keyword evidence="3" id="KW-0732">Signal</keyword>
<dbReference type="Gene3D" id="3.40.50.1820">
    <property type="entry name" value="alpha/beta hydrolase"/>
    <property type="match status" value="1"/>
</dbReference>